<protein>
    <submittedName>
        <fullName evidence="2">Stage III sporulation protein AB</fullName>
    </submittedName>
</protein>
<dbReference type="PIRSF" id="PIRSF021435">
    <property type="entry name" value="SpoIIIAB"/>
    <property type="match status" value="1"/>
</dbReference>
<dbReference type="Proteomes" id="UP001140817">
    <property type="component" value="Unassembled WGS sequence"/>
</dbReference>
<comment type="caution">
    <text evidence="2">The sequence shown here is derived from an EMBL/GenBank/DDBJ whole genome shotgun (WGS) entry which is preliminary data.</text>
</comment>
<keyword evidence="1" id="KW-0472">Membrane</keyword>
<proteinExistence type="predicted"/>
<dbReference type="InterPro" id="IPR014198">
    <property type="entry name" value="Spore_III_AB"/>
</dbReference>
<dbReference type="AlphaFoldDB" id="A0A9X2S3I9"/>
<evidence type="ECO:0000313" key="2">
    <source>
        <dbReference type="EMBL" id="MCR1822496.1"/>
    </source>
</evidence>
<evidence type="ECO:0000313" key="3">
    <source>
        <dbReference type="Proteomes" id="UP001140817"/>
    </source>
</evidence>
<reference evidence="2" key="1">
    <citation type="submission" date="2022-07" db="EMBL/GenBank/DDBJ databases">
        <title>Enhanced cultured diversity of the mouse gut microbiota enables custom-made synthetic communities.</title>
        <authorList>
            <person name="Afrizal A."/>
        </authorList>
    </citation>
    <scope>NUCLEOTIDE SEQUENCE</scope>
    <source>
        <strain evidence="2">DSM 29186</strain>
    </source>
</reference>
<organism evidence="2 3">
    <name type="scientific">Terrisporobacter muris</name>
    <dbReference type="NCBI Taxonomy" id="2963284"/>
    <lineage>
        <taxon>Bacteria</taxon>
        <taxon>Bacillati</taxon>
        <taxon>Bacillota</taxon>
        <taxon>Clostridia</taxon>
        <taxon>Peptostreptococcales</taxon>
        <taxon>Peptostreptococcaceae</taxon>
        <taxon>Terrisporobacter</taxon>
    </lineage>
</organism>
<keyword evidence="3" id="KW-1185">Reference proteome</keyword>
<keyword evidence="1" id="KW-0812">Transmembrane</keyword>
<keyword evidence="1" id="KW-1133">Transmembrane helix</keyword>
<dbReference type="Pfam" id="PF09548">
    <property type="entry name" value="Spore_III_AB"/>
    <property type="match status" value="1"/>
</dbReference>
<dbReference type="RefSeq" id="WP_079764693.1">
    <property type="nucleotide sequence ID" value="NZ_JANKBY010000058.1"/>
</dbReference>
<evidence type="ECO:0000256" key="1">
    <source>
        <dbReference type="SAM" id="Phobius"/>
    </source>
</evidence>
<sequence>MIYKKRDGTLQIKIFFIGILIGSSYLIGDIIHKSFIKRHKELNEVIRILEIIRMDLAFGLYTLEEIFYRASLKKDYCLCNFCKDMQEDLSKEDGRTLEEMLNKNIIKLKKETNLQNKEIEELKKMFLTLGQSDIESQQRLIDLTCENLKKLTSDSKEEIFKKGSLYKKLITFIGICIGIILI</sequence>
<name>A0A9X2S3I9_9FIRM</name>
<gene>
    <name evidence="2" type="ORF">NSA58_06820</name>
</gene>
<feature type="transmembrane region" description="Helical" evidence="1">
    <location>
        <begin position="12"/>
        <end position="31"/>
    </location>
</feature>
<accession>A0A9X2S3I9</accession>
<dbReference type="EMBL" id="JANKBY010000058">
    <property type="protein sequence ID" value="MCR1822496.1"/>
    <property type="molecule type" value="Genomic_DNA"/>
</dbReference>